<gene>
    <name evidence="1" type="ORF">BCV72DRAFT_169786</name>
</gene>
<organism evidence="1">
    <name type="scientific">Rhizopus microsporus var. microsporus</name>
    <dbReference type="NCBI Taxonomy" id="86635"/>
    <lineage>
        <taxon>Eukaryota</taxon>
        <taxon>Fungi</taxon>
        <taxon>Fungi incertae sedis</taxon>
        <taxon>Mucoromycota</taxon>
        <taxon>Mucoromycotina</taxon>
        <taxon>Mucoromycetes</taxon>
        <taxon>Mucorales</taxon>
        <taxon>Mucorineae</taxon>
        <taxon>Rhizopodaceae</taxon>
        <taxon>Rhizopus</taxon>
    </lineage>
</organism>
<proteinExistence type="predicted"/>
<name>A0A1X0RG07_RHIZD</name>
<dbReference type="EMBL" id="KV921861">
    <property type="protein sequence ID" value="ORE10962.1"/>
    <property type="molecule type" value="Genomic_DNA"/>
</dbReference>
<evidence type="ECO:0000313" key="1">
    <source>
        <dbReference type="EMBL" id="ORE10962.1"/>
    </source>
</evidence>
<accession>A0A1X0RG07</accession>
<dbReference type="Proteomes" id="UP000242414">
    <property type="component" value="Unassembled WGS sequence"/>
</dbReference>
<feature type="non-terminal residue" evidence="1">
    <location>
        <position position="80"/>
    </location>
</feature>
<sequence>GTVEIKPKSGRSPLFNDRKRRELGRAVRANRLALLNEIRHLISTKASERAIRRELRKLGYASRVAVNKPFLNESNKKQSM</sequence>
<protein>
    <recommendedName>
        <fullName evidence="2">Transposase Tc1-like domain-containing protein</fullName>
    </recommendedName>
</protein>
<dbReference type="AlphaFoldDB" id="A0A1X0RG07"/>
<feature type="non-terminal residue" evidence="1">
    <location>
        <position position="1"/>
    </location>
</feature>
<reference evidence="1" key="1">
    <citation type="journal article" date="2016" name="Proc. Natl. Acad. Sci. U.S.A.">
        <title>Lipid metabolic changes in an early divergent fungus govern the establishment of a mutualistic symbiosis with endobacteria.</title>
        <authorList>
            <person name="Lastovetsky O.A."/>
            <person name="Gaspar M.L."/>
            <person name="Mondo S.J."/>
            <person name="LaButti K.M."/>
            <person name="Sandor L."/>
            <person name="Grigoriev I.V."/>
            <person name="Henry S.A."/>
            <person name="Pawlowska T.E."/>
        </authorList>
    </citation>
    <scope>NUCLEOTIDE SEQUENCE [LARGE SCALE GENOMIC DNA]</scope>
    <source>
        <strain evidence="1">ATCC 52814</strain>
    </source>
</reference>
<evidence type="ECO:0008006" key="2">
    <source>
        <dbReference type="Google" id="ProtNLM"/>
    </source>
</evidence>
<dbReference type="VEuPathDB" id="FungiDB:BCV72DRAFT_169786"/>